<accession>A0ABS5INS3</accession>
<proteinExistence type="predicted"/>
<dbReference type="Proteomes" id="UP000678243">
    <property type="component" value="Unassembled WGS sequence"/>
</dbReference>
<gene>
    <name evidence="1" type="ORF">KE274_10735</name>
</gene>
<evidence type="ECO:0000313" key="1">
    <source>
        <dbReference type="EMBL" id="MBS0024586.1"/>
    </source>
</evidence>
<keyword evidence="2" id="KW-1185">Reference proteome</keyword>
<name>A0ABS5INS3_9MICO</name>
<sequence length="160" mass="16957">MAVRARTGLIVGGGLLLAAALVAGLTFAGVPLAFAVSWAIVAAAVTLALRGVLVDDPVGWPPERPSRETRGSDVSRLAWAINARSGVAGTVLVRRVQSVLRRRLAHRGLDLDEPADHARIDALLGPGVRDGLSHREVLRDDIERALDALDQIPADTEERA</sequence>
<evidence type="ECO:0000313" key="2">
    <source>
        <dbReference type="Proteomes" id="UP000678243"/>
    </source>
</evidence>
<organism evidence="1 2">
    <name type="scientific">Microbacterium paraoxydans</name>
    <dbReference type="NCBI Taxonomy" id="199592"/>
    <lineage>
        <taxon>Bacteria</taxon>
        <taxon>Bacillati</taxon>
        <taxon>Actinomycetota</taxon>
        <taxon>Actinomycetes</taxon>
        <taxon>Micrococcales</taxon>
        <taxon>Microbacteriaceae</taxon>
        <taxon>Microbacterium</taxon>
    </lineage>
</organism>
<dbReference type="EMBL" id="JAGTUK010000003">
    <property type="protein sequence ID" value="MBS0024586.1"/>
    <property type="molecule type" value="Genomic_DNA"/>
</dbReference>
<protein>
    <submittedName>
        <fullName evidence="1">Uncharacterized protein</fullName>
    </submittedName>
</protein>
<reference evidence="1 2" key="1">
    <citation type="submission" date="2021-04" db="EMBL/GenBank/DDBJ databases">
        <title>Whole genome analysis of root endophytic bacterium Microbacterium paraoxydans ku-mp colonizing RP-bio226 rice variety.</title>
        <authorList>
            <person name="Ulaganathan K."/>
            <person name="Latha B."/>
        </authorList>
    </citation>
    <scope>NUCLEOTIDE SEQUENCE [LARGE SCALE GENOMIC DNA]</scope>
    <source>
        <strain evidence="2">ku-mp</strain>
    </source>
</reference>
<comment type="caution">
    <text evidence="1">The sequence shown here is derived from an EMBL/GenBank/DDBJ whole genome shotgun (WGS) entry which is preliminary data.</text>
</comment>